<dbReference type="AlphaFoldDB" id="A0A8X7Q158"/>
<proteinExistence type="predicted"/>
<gene>
    <name evidence="3" type="ORF">Bca52824_080034</name>
</gene>
<evidence type="ECO:0000313" key="3">
    <source>
        <dbReference type="EMBL" id="KAG2260740.1"/>
    </source>
</evidence>
<dbReference type="SUPFAM" id="SSF52058">
    <property type="entry name" value="L domain-like"/>
    <property type="match status" value="1"/>
</dbReference>
<keyword evidence="1" id="KW-0677">Repeat</keyword>
<dbReference type="Proteomes" id="UP000886595">
    <property type="component" value="Unassembled WGS sequence"/>
</dbReference>
<dbReference type="Pfam" id="PF23598">
    <property type="entry name" value="LRR_14"/>
    <property type="match status" value="1"/>
</dbReference>
<dbReference type="OrthoDB" id="1938824at2759"/>
<evidence type="ECO:0000259" key="2">
    <source>
        <dbReference type="Pfam" id="PF23598"/>
    </source>
</evidence>
<dbReference type="PANTHER" id="PTHR47186:SF52">
    <property type="entry name" value="BNAC05G11800D PROTEIN"/>
    <property type="match status" value="1"/>
</dbReference>
<dbReference type="EMBL" id="JAAMPC010000015">
    <property type="protein sequence ID" value="KAG2260740.1"/>
    <property type="molecule type" value="Genomic_DNA"/>
</dbReference>
<keyword evidence="4" id="KW-1185">Reference proteome</keyword>
<dbReference type="PANTHER" id="PTHR47186">
    <property type="entry name" value="LEUCINE-RICH REPEAT-CONTAINING PROTEIN 57"/>
    <property type="match status" value="1"/>
</dbReference>
<sequence length="179" mass="20647">MSLMRNKIEGISGSPECPELTTLFLQENSAYISSGFFKHMPKLVVLDLSQNDSISELPKEISELVSLKYLDLSRTDIWELPAGLWKLKRLIHLYLERMRNLESIDGISMLSSLRRLKLLGSYRVQFDKSSEELLLLKHLEVLTIEIGSNMDLEKLFSHKSGGNVFKRLLSETFFTFRSF</sequence>
<reference evidence="3 4" key="1">
    <citation type="submission" date="2020-02" db="EMBL/GenBank/DDBJ databases">
        <authorList>
            <person name="Ma Q."/>
            <person name="Huang Y."/>
            <person name="Song X."/>
            <person name="Pei D."/>
        </authorList>
    </citation>
    <scope>NUCLEOTIDE SEQUENCE [LARGE SCALE GENOMIC DNA]</scope>
    <source>
        <strain evidence="3">Sxm20200214</strain>
        <tissue evidence="3">Leaf</tissue>
    </source>
</reference>
<protein>
    <recommendedName>
        <fullName evidence="2">Disease resistance R13L4/SHOC-2-like LRR domain-containing protein</fullName>
    </recommendedName>
</protein>
<evidence type="ECO:0000256" key="1">
    <source>
        <dbReference type="ARBA" id="ARBA00022737"/>
    </source>
</evidence>
<comment type="caution">
    <text evidence="3">The sequence shown here is derived from an EMBL/GenBank/DDBJ whole genome shotgun (WGS) entry which is preliminary data.</text>
</comment>
<organism evidence="3 4">
    <name type="scientific">Brassica carinata</name>
    <name type="common">Ethiopian mustard</name>
    <name type="synonym">Abyssinian cabbage</name>
    <dbReference type="NCBI Taxonomy" id="52824"/>
    <lineage>
        <taxon>Eukaryota</taxon>
        <taxon>Viridiplantae</taxon>
        <taxon>Streptophyta</taxon>
        <taxon>Embryophyta</taxon>
        <taxon>Tracheophyta</taxon>
        <taxon>Spermatophyta</taxon>
        <taxon>Magnoliopsida</taxon>
        <taxon>eudicotyledons</taxon>
        <taxon>Gunneridae</taxon>
        <taxon>Pentapetalae</taxon>
        <taxon>rosids</taxon>
        <taxon>malvids</taxon>
        <taxon>Brassicales</taxon>
        <taxon>Brassicaceae</taxon>
        <taxon>Brassiceae</taxon>
        <taxon>Brassica</taxon>
    </lineage>
</organism>
<dbReference type="Gene3D" id="3.80.10.10">
    <property type="entry name" value="Ribonuclease Inhibitor"/>
    <property type="match status" value="1"/>
</dbReference>
<dbReference type="InterPro" id="IPR055414">
    <property type="entry name" value="LRR_R13L4/SHOC2-like"/>
</dbReference>
<evidence type="ECO:0000313" key="4">
    <source>
        <dbReference type="Proteomes" id="UP000886595"/>
    </source>
</evidence>
<accession>A0A8X7Q158</accession>
<name>A0A8X7Q158_BRACI</name>
<feature type="domain" description="Disease resistance R13L4/SHOC-2-like LRR" evidence="2">
    <location>
        <begin position="22"/>
        <end position="149"/>
    </location>
</feature>
<dbReference type="InterPro" id="IPR032675">
    <property type="entry name" value="LRR_dom_sf"/>
</dbReference>